<sequence length="78" mass="8253">MPTLSISASEDGLSTPEKIDASRENLPPDTTFTVIEGASHSSFGDYGAQPGDGVPTLRDDEARQQISAAMLEFLDSLP</sequence>
<reference evidence="4" key="1">
    <citation type="journal article" date="2019" name="Int. J. Syst. Evol. Microbiol.">
        <title>The Global Catalogue of Microorganisms (GCM) 10K type strain sequencing project: providing services to taxonomists for standard genome sequencing and annotation.</title>
        <authorList>
            <consortium name="The Broad Institute Genomics Platform"/>
            <consortium name="The Broad Institute Genome Sequencing Center for Infectious Disease"/>
            <person name="Wu L."/>
            <person name="Ma J."/>
        </authorList>
    </citation>
    <scope>NUCLEOTIDE SEQUENCE [LARGE SCALE GENOMIC DNA]</scope>
    <source>
        <strain evidence="4">NBRC 112299</strain>
    </source>
</reference>
<feature type="region of interest" description="Disordered" evidence="1">
    <location>
        <begin position="1"/>
        <end position="28"/>
    </location>
</feature>
<protein>
    <recommendedName>
        <fullName evidence="2">Alpha/beta hydrolase fold-5 domain-containing protein</fullName>
    </recommendedName>
</protein>
<dbReference type="InterPro" id="IPR029059">
    <property type="entry name" value="AB_hydrolase_5"/>
</dbReference>
<dbReference type="InterPro" id="IPR029058">
    <property type="entry name" value="AB_hydrolase_fold"/>
</dbReference>
<dbReference type="SUPFAM" id="SSF53474">
    <property type="entry name" value="alpha/beta-Hydrolases"/>
    <property type="match status" value="1"/>
</dbReference>
<keyword evidence="4" id="KW-1185">Reference proteome</keyword>
<dbReference type="Pfam" id="PF12695">
    <property type="entry name" value="Abhydrolase_5"/>
    <property type="match status" value="1"/>
</dbReference>
<feature type="domain" description="Alpha/beta hydrolase fold-5" evidence="2">
    <location>
        <begin position="2"/>
        <end position="58"/>
    </location>
</feature>
<evidence type="ECO:0000259" key="2">
    <source>
        <dbReference type="Pfam" id="PF12695"/>
    </source>
</evidence>
<organism evidence="3 4">
    <name type="scientific">Demequina litorisediminis</name>
    <dbReference type="NCBI Taxonomy" id="1849022"/>
    <lineage>
        <taxon>Bacteria</taxon>
        <taxon>Bacillati</taxon>
        <taxon>Actinomycetota</taxon>
        <taxon>Actinomycetes</taxon>
        <taxon>Micrococcales</taxon>
        <taxon>Demequinaceae</taxon>
        <taxon>Demequina</taxon>
    </lineage>
</organism>
<dbReference type="EMBL" id="BSUN01000001">
    <property type="protein sequence ID" value="GMA37181.1"/>
    <property type="molecule type" value="Genomic_DNA"/>
</dbReference>
<proteinExistence type="predicted"/>
<gene>
    <name evidence="3" type="ORF">GCM10025876_33850</name>
</gene>
<name>A0ABQ6IHJ0_9MICO</name>
<comment type="caution">
    <text evidence="3">The sequence shown here is derived from an EMBL/GenBank/DDBJ whole genome shotgun (WGS) entry which is preliminary data.</text>
</comment>
<dbReference type="Proteomes" id="UP001157125">
    <property type="component" value="Unassembled WGS sequence"/>
</dbReference>
<evidence type="ECO:0000313" key="3">
    <source>
        <dbReference type="EMBL" id="GMA37181.1"/>
    </source>
</evidence>
<evidence type="ECO:0000313" key="4">
    <source>
        <dbReference type="Proteomes" id="UP001157125"/>
    </source>
</evidence>
<evidence type="ECO:0000256" key="1">
    <source>
        <dbReference type="SAM" id="MobiDB-lite"/>
    </source>
</evidence>
<accession>A0ABQ6IHJ0</accession>
<dbReference type="Gene3D" id="3.40.50.1820">
    <property type="entry name" value="alpha/beta hydrolase"/>
    <property type="match status" value="1"/>
</dbReference>